<evidence type="ECO:0000313" key="2">
    <source>
        <dbReference type="Proteomes" id="UP001165960"/>
    </source>
</evidence>
<protein>
    <submittedName>
        <fullName evidence="1">Uncharacterized protein</fullName>
    </submittedName>
</protein>
<reference evidence="1" key="1">
    <citation type="submission" date="2022-04" db="EMBL/GenBank/DDBJ databases">
        <title>Genome of the entomopathogenic fungus Entomophthora muscae.</title>
        <authorList>
            <person name="Elya C."/>
            <person name="Lovett B.R."/>
            <person name="Lee E."/>
            <person name="Macias A.M."/>
            <person name="Hajek A.E."/>
            <person name="De Bivort B.L."/>
            <person name="Kasson M.T."/>
            <person name="De Fine Licht H.H."/>
            <person name="Stajich J.E."/>
        </authorList>
    </citation>
    <scope>NUCLEOTIDE SEQUENCE</scope>
    <source>
        <strain evidence="1">Berkeley</strain>
    </source>
</reference>
<proteinExistence type="predicted"/>
<evidence type="ECO:0000313" key="1">
    <source>
        <dbReference type="EMBL" id="KAJ9073064.1"/>
    </source>
</evidence>
<name>A0ACC2TEP7_9FUNG</name>
<sequence>MPANFVAPLPILETENCVPSQCPEFYAEDALMLSQVIYLAALVVNNQFYVDLGVISVTPAPMKMDTNSSPSEDAIHNAICAIDSCTAGNDACSEHLAIQKPSAKTVRIHYLFAAILVPFLLVHLLQLSAIAIFYLGFFPTNFLQLFPLVTCFNNHLLAAN</sequence>
<dbReference type="Proteomes" id="UP001165960">
    <property type="component" value="Unassembled WGS sequence"/>
</dbReference>
<organism evidence="1 2">
    <name type="scientific">Entomophthora muscae</name>
    <dbReference type="NCBI Taxonomy" id="34485"/>
    <lineage>
        <taxon>Eukaryota</taxon>
        <taxon>Fungi</taxon>
        <taxon>Fungi incertae sedis</taxon>
        <taxon>Zoopagomycota</taxon>
        <taxon>Entomophthoromycotina</taxon>
        <taxon>Entomophthoromycetes</taxon>
        <taxon>Entomophthorales</taxon>
        <taxon>Entomophthoraceae</taxon>
        <taxon>Entomophthora</taxon>
    </lineage>
</organism>
<accession>A0ACC2TEP7</accession>
<dbReference type="EMBL" id="QTSX02002936">
    <property type="protein sequence ID" value="KAJ9073064.1"/>
    <property type="molecule type" value="Genomic_DNA"/>
</dbReference>
<comment type="caution">
    <text evidence="1">The sequence shown here is derived from an EMBL/GenBank/DDBJ whole genome shotgun (WGS) entry which is preliminary data.</text>
</comment>
<gene>
    <name evidence="1" type="ORF">DSO57_1020471</name>
</gene>
<keyword evidence="2" id="KW-1185">Reference proteome</keyword>